<dbReference type="InterPro" id="IPR003593">
    <property type="entry name" value="AAA+_ATPase"/>
</dbReference>
<evidence type="ECO:0000256" key="3">
    <source>
        <dbReference type="ARBA" id="ARBA00022475"/>
    </source>
</evidence>
<comment type="subunit">
    <text evidence="6">The complex is probably composed of two ATP-binding proteins, two transmembrane proteins and a solute-binding protein.</text>
</comment>
<comment type="subcellular location">
    <subcellularLocation>
        <location evidence="6">Cell inner membrane</location>
        <topology evidence="6">Peripheral membrane protein</topology>
    </subcellularLocation>
</comment>
<keyword evidence="5 6" id="KW-0067">ATP-binding</keyword>
<dbReference type="Gene3D" id="3.40.50.300">
    <property type="entry name" value="P-loop containing nucleotide triphosphate hydrolases"/>
    <property type="match status" value="1"/>
</dbReference>
<organism evidence="8 9">
    <name type="scientific">Ideonella livida</name>
    <dbReference type="NCBI Taxonomy" id="2707176"/>
    <lineage>
        <taxon>Bacteria</taxon>
        <taxon>Pseudomonadati</taxon>
        <taxon>Pseudomonadota</taxon>
        <taxon>Betaproteobacteria</taxon>
        <taxon>Burkholderiales</taxon>
        <taxon>Sphaerotilaceae</taxon>
        <taxon>Ideonella</taxon>
    </lineage>
</organism>
<comment type="similarity">
    <text evidence="1 6">Belongs to the ABC transporter superfamily.</text>
</comment>
<dbReference type="PROSITE" id="PS50893">
    <property type="entry name" value="ABC_TRANSPORTER_2"/>
    <property type="match status" value="1"/>
</dbReference>
<gene>
    <name evidence="8" type="ORF">G3A44_11295</name>
</gene>
<keyword evidence="6" id="KW-0472">Membrane</keyword>
<evidence type="ECO:0000256" key="1">
    <source>
        <dbReference type="ARBA" id="ARBA00005417"/>
    </source>
</evidence>
<comment type="catalytic activity">
    <reaction evidence="6">
        <text>a quaternary ammonium(out) + ATP + H2O = a quaternary ammonium(in) + ADP + phosphate + H(+)</text>
        <dbReference type="Rhea" id="RHEA:11036"/>
        <dbReference type="ChEBI" id="CHEBI:15377"/>
        <dbReference type="ChEBI" id="CHEBI:15378"/>
        <dbReference type="ChEBI" id="CHEBI:30616"/>
        <dbReference type="ChEBI" id="CHEBI:35267"/>
        <dbReference type="ChEBI" id="CHEBI:43474"/>
        <dbReference type="ChEBI" id="CHEBI:456216"/>
    </reaction>
</comment>
<proteinExistence type="inferred from homology"/>
<dbReference type="RefSeq" id="WP_163457629.1">
    <property type="nucleotide sequence ID" value="NZ_JAAGOH010000012.1"/>
</dbReference>
<dbReference type="GO" id="GO:0016887">
    <property type="term" value="F:ATP hydrolysis activity"/>
    <property type="evidence" value="ECO:0007669"/>
    <property type="project" value="UniProtKB-UniRule"/>
</dbReference>
<dbReference type="GO" id="GO:0006970">
    <property type="term" value="P:response to osmotic stress"/>
    <property type="evidence" value="ECO:0007669"/>
    <property type="project" value="UniProtKB-ARBA"/>
</dbReference>
<dbReference type="InterPro" id="IPR003439">
    <property type="entry name" value="ABC_transporter-like_ATP-bd"/>
</dbReference>
<feature type="domain" description="ABC transporter" evidence="7">
    <location>
        <begin position="30"/>
        <end position="266"/>
    </location>
</feature>
<protein>
    <recommendedName>
        <fullName evidence="6">Quaternary amine transport ATP-binding protein</fullName>
        <ecNumber evidence="6">7.6.2.9</ecNumber>
    </recommendedName>
</protein>
<dbReference type="Pfam" id="PF00005">
    <property type="entry name" value="ABC_tran"/>
    <property type="match status" value="1"/>
</dbReference>
<keyword evidence="4 6" id="KW-0547">Nucleotide-binding</keyword>
<dbReference type="GO" id="GO:0006865">
    <property type="term" value="P:amino acid transport"/>
    <property type="evidence" value="ECO:0007669"/>
    <property type="project" value="UniProtKB-UniRule"/>
</dbReference>
<dbReference type="SUPFAM" id="SSF52540">
    <property type="entry name" value="P-loop containing nucleoside triphosphate hydrolases"/>
    <property type="match status" value="1"/>
</dbReference>
<dbReference type="Proteomes" id="UP000484255">
    <property type="component" value="Unassembled WGS sequence"/>
</dbReference>
<evidence type="ECO:0000256" key="5">
    <source>
        <dbReference type="ARBA" id="ARBA00022840"/>
    </source>
</evidence>
<sequence length="349" mass="38525">MSQPKIQIRDLTKVFGTKTDAALALLRQGLGKDEIFQRTGQVVGVNKVSFDVQAGDIYVLMGLSGSGKSTLIRLINRLVEPTAGSIVVDGDEVARMSLPELMLWRRKRIAMVFQSFALMPHRTVQDNVAFGLEVAGESPKRYRDKVMQALEQVGLKAYAQKYPRQLSGGMQQRVGLARALAVDPDILLMDEAFSALDPLKRTEMQDLMLALQREHRRTIVFVSHDLEEALKIGSRIAIMEGGNLVQEGSPHEIVTSPANDYVRRFFKGVDTSRYLTAADLVDRDPVPAPAPDRPAPASRLRATTTLPETLQTVLGLDQPVSVFDDAERLVGRITARSLLLKIASTRHAS</sequence>
<dbReference type="NCBIfam" id="TIGR01186">
    <property type="entry name" value="proV"/>
    <property type="match status" value="1"/>
</dbReference>
<dbReference type="PROSITE" id="PS00211">
    <property type="entry name" value="ABC_TRANSPORTER_1"/>
    <property type="match status" value="1"/>
</dbReference>
<keyword evidence="3" id="KW-1003">Cell membrane</keyword>
<keyword evidence="9" id="KW-1185">Reference proteome</keyword>
<dbReference type="InterPro" id="IPR017871">
    <property type="entry name" value="ABC_transporter-like_CS"/>
</dbReference>
<dbReference type="EC" id="7.6.2.9" evidence="6"/>
<evidence type="ECO:0000256" key="6">
    <source>
        <dbReference type="RuleBase" id="RU369116"/>
    </source>
</evidence>
<dbReference type="GO" id="GO:0015418">
    <property type="term" value="F:ABC-type quaternary ammonium compound transporting activity"/>
    <property type="evidence" value="ECO:0007669"/>
    <property type="project" value="UniProtKB-EC"/>
</dbReference>
<dbReference type="PANTHER" id="PTHR43869:SF1">
    <property type="entry name" value="GLYCINE BETAINE_PROLINE BETAINE TRANSPORT SYSTEM ATP-BINDING PROTEIN PROV"/>
    <property type="match status" value="1"/>
</dbReference>
<comment type="caution">
    <text evidence="8">The sequence shown here is derived from an EMBL/GenBank/DDBJ whole genome shotgun (WGS) entry which is preliminary data.</text>
</comment>
<keyword evidence="6" id="KW-0997">Cell inner membrane</keyword>
<name>A0A7C9PI42_9BURK</name>
<evidence type="ECO:0000313" key="9">
    <source>
        <dbReference type="Proteomes" id="UP000484255"/>
    </source>
</evidence>
<evidence type="ECO:0000256" key="4">
    <source>
        <dbReference type="ARBA" id="ARBA00022741"/>
    </source>
</evidence>
<accession>A0A7C9PI42</accession>
<dbReference type="AlphaFoldDB" id="A0A7C9PI42"/>
<dbReference type="FunFam" id="3.40.50.300:FF:000201">
    <property type="entry name" value="Glycine betaine/L-proline ABC transporter ATP-binding protein"/>
    <property type="match status" value="1"/>
</dbReference>
<keyword evidence="2 6" id="KW-0813">Transport</keyword>
<dbReference type="SMART" id="SM00382">
    <property type="entry name" value="AAA"/>
    <property type="match status" value="1"/>
</dbReference>
<dbReference type="InterPro" id="IPR051921">
    <property type="entry name" value="ABC_osmolyte_uptake_ATP-bind"/>
</dbReference>
<dbReference type="GO" id="GO:0005886">
    <property type="term" value="C:plasma membrane"/>
    <property type="evidence" value="ECO:0007669"/>
    <property type="project" value="UniProtKB-SubCell"/>
</dbReference>
<dbReference type="InterPro" id="IPR027417">
    <property type="entry name" value="P-loop_NTPase"/>
</dbReference>
<evidence type="ECO:0000256" key="2">
    <source>
        <dbReference type="ARBA" id="ARBA00022448"/>
    </source>
</evidence>
<dbReference type="CDD" id="cd03294">
    <property type="entry name" value="ABC_Pro_Gly_Betaine"/>
    <property type="match status" value="1"/>
</dbReference>
<evidence type="ECO:0000259" key="7">
    <source>
        <dbReference type="PROSITE" id="PS50893"/>
    </source>
</evidence>
<dbReference type="InterPro" id="IPR005892">
    <property type="entry name" value="Gly-betaine_transp_ATP-bd"/>
</dbReference>
<dbReference type="GO" id="GO:0031460">
    <property type="term" value="P:glycine betaine transport"/>
    <property type="evidence" value="ECO:0007669"/>
    <property type="project" value="InterPro"/>
</dbReference>
<evidence type="ECO:0000313" key="8">
    <source>
        <dbReference type="EMBL" id="NDY91772.1"/>
    </source>
</evidence>
<dbReference type="GO" id="GO:0005524">
    <property type="term" value="F:ATP binding"/>
    <property type="evidence" value="ECO:0007669"/>
    <property type="project" value="UniProtKB-UniRule"/>
</dbReference>
<reference evidence="8 9" key="1">
    <citation type="submission" date="2020-02" db="EMBL/GenBank/DDBJ databases">
        <title>Ideonella bacterium strain TBM-1.</title>
        <authorList>
            <person name="Chen W.-M."/>
        </authorList>
    </citation>
    <scope>NUCLEOTIDE SEQUENCE [LARGE SCALE GENOMIC DNA]</scope>
    <source>
        <strain evidence="8 9">TBM-1</strain>
    </source>
</reference>
<dbReference type="EMBL" id="JAAGOH010000012">
    <property type="protein sequence ID" value="NDY91772.1"/>
    <property type="molecule type" value="Genomic_DNA"/>
</dbReference>
<dbReference type="PANTHER" id="PTHR43869">
    <property type="entry name" value="GLYCINE BETAINE/PROLINE BETAINE TRANSPORT SYSTEM ATP-BINDING PROTEIN PROV"/>
    <property type="match status" value="1"/>
</dbReference>